<dbReference type="AlphaFoldDB" id="S7UNZ8"/>
<dbReference type="InterPro" id="IPR036278">
    <property type="entry name" value="Sialidase_sf"/>
</dbReference>
<keyword evidence="2" id="KW-1185">Reference proteome</keyword>
<evidence type="ECO:0008006" key="3">
    <source>
        <dbReference type="Google" id="ProtNLM"/>
    </source>
</evidence>
<gene>
    <name evidence="1" type="ORF">dsat_1818</name>
</gene>
<dbReference type="SUPFAM" id="SSF50939">
    <property type="entry name" value="Sialidases"/>
    <property type="match status" value="1"/>
</dbReference>
<dbReference type="Proteomes" id="UP000014975">
    <property type="component" value="Unassembled WGS sequence"/>
</dbReference>
<reference evidence="1 2" key="1">
    <citation type="journal article" date="2013" name="Genome Announc.">
        <title>Draft genome sequences for three mercury-methylating, sulfate-reducing bacteria.</title>
        <authorList>
            <person name="Brown S.D."/>
            <person name="Hurt R.A.Jr."/>
            <person name="Gilmour C.C."/>
            <person name="Elias D.A."/>
        </authorList>
    </citation>
    <scope>NUCLEOTIDE SEQUENCE [LARGE SCALE GENOMIC DNA]</scope>
    <source>
        <strain evidence="1 2">DSM 16529</strain>
    </source>
</reference>
<evidence type="ECO:0000313" key="2">
    <source>
        <dbReference type="Proteomes" id="UP000014975"/>
    </source>
</evidence>
<sequence length="441" mass="48156">AYGGHSPRLSVHSDGRMAVISDGPGMIGWSYDRGERFDVQTVGGLEHSMPDRLIEMPDGACLTTAHMHRGQAPAPACGQPPAEQMVFRSHNRGKNFAALSLLSHDPALSLCEASMCLLPDGRLLALMRENSGVYEPMYSRISEDGGLTWSEPAPTPLIGHRPTVGVTLGGKLLVTYRDVGPRQRTAAWLGDLDELTDFEVHGRLPEDGWRLTDEGLFVAGTGGRAGAFRLALRPISWPLSARAEFSLSVSVEQAGENGVGVRFGGVWWRILPGSIRPMVAGGRNIRLPEGVAKLRLRYEPGTVSLAVNGRTRKRLPVTADVTARAVAVGNRDLEKDNAAAFGLHAMQLCIEEPRYARVYSWAWEPGMGLPNAWERARVLTLRDAPGVWFGDMGYSGWCETAPGFFFCAYHHADADAQDYEPGKRAWIEGVTFTSEDFADEE</sequence>
<accession>S7UNZ8</accession>
<feature type="non-terminal residue" evidence="1">
    <location>
        <position position="1"/>
    </location>
</feature>
<dbReference type="Gene3D" id="2.120.10.10">
    <property type="match status" value="1"/>
</dbReference>
<evidence type="ECO:0000313" key="1">
    <source>
        <dbReference type="EMBL" id="EPR35714.1"/>
    </source>
</evidence>
<dbReference type="RefSeq" id="WP_020885704.1">
    <property type="nucleotide sequence ID" value="NZ_ATHI01000002.1"/>
</dbReference>
<dbReference type="STRING" id="1121439.dsat_1818"/>
<dbReference type="eggNOG" id="COG4409">
    <property type="taxonomic scope" value="Bacteria"/>
</dbReference>
<name>S7UNZ8_9BACT</name>
<dbReference type="EMBL" id="ATHI01000002">
    <property type="protein sequence ID" value="EPR35714.1"/>
    <property type="molecule type" value="Genomic_DNA"/>
</dbReference>
<dbReference type="CDD" id="cd15482">
    <property type="entry name" value="Sialidase_non-viral"/>
    <property type="match status" value="1"/>
</dbReference>
<organism evidence="1 2">
    <name type="scientific">Alkalidesulfovibrio alkalitolerans DSM 16529</name>
    <dbReference type="NCBI Taxonomy" id="1121439"/>
    <lineage>
        <taxon>Bacteria</taxon>
        <taxon>Pseudomonadati</taxon>
        <taxon>Thermodesulfobacteriota</taxon>
        <taxon>Desulfovibrionia</taxon>
        <taxon>Desulfovibrionales</taxon>
        <taxon>Desulfovibrionaceae</taxon>
        <taxon>Alkalidesulfovibrio</taxon>
    </lineage>
</organism>
<proteinExistence type="predicted"/>
<comment type="caution">
    <text evidence="1">The sequence shown here is derived from an EMBL/GenBank/DDBJ whole genome shotgun (WGS) entry which is preliminary data.</text>
</comment>
<protein>
    <recommendedName>
        <fullName evidence="3">Sialidase domain-containing protein</fullName>
    </recommendedName>
</protein>
<dbReference type="PATRIC" id="fig|1121439.3.peg.201"/>